<dbReference type="Pfam" id="PF13738">
    <property type="entry name" value="Pyr_redox_3"/>
    <property type="match status" value="1"/>
</dbReference>
<dbReference type="OrthoDB" id="9778740at2"/>
<sequence>MYHTIVIGAGQAGLVMGYYLKQLNQSFIILDKNKEIGEVWKNRYDSLVLFTPRLYSSLPGLKLKGDPQGFPHKDEIAQYLTNYAVYFNLPISLNTEVINIRKQKGVFVISTSKGEYHSQNVIIATGPFQKPNIPTFSSNLSKDIIQLHSSEYRNPSQLKSGSVLVVGSGNSGAQIAVEVSKYRETYLSSGHKLKFFPLNIGSKSIFWYLDKLGLYKANVNSKIGQFLRKQHDPIFGFELENLIKKRKIILKPRTKILKNDSFVFEDESQLKVNNVIWATGFKSNYSWIDLPGLFDEKGMPIHQRGVTSIDGLYFLGLAWQSSRGSALLQGVGADAKYLYKYIVNKNI</sequence>
<dbReference type="InterPro" id="IPR050982">
    <property type="entry name" value="Auxin_biosynth/cation_transpt"/>
</dbReference>
<accession>A0A4Y8IBM8</accession>
<dbReference type="SUPFAM" id="SSF51905">
    <property type="entry name" value="FAD/NAD(P)-binding domain"/>
    <property type="match status" value="2"/>
</dbReference>
<dbReference type="PRINTS" id="PR00469">
    <property type="entry name" value="PNDRDTASEII"/>
</dbReference>
<dbReference type="EMBL" id="SOPW01000027">
    <property type="protein sequence ID" value="TFB13300.1"/>
    <property type="molecule type" value="Genomic_DNA"/>
</dbReference>
<dbReference type="PANTHER" id="PTHR43539">
    <property type="entry name" value="FLAVIN-BINDING MONOOXYGENASE-LIKE PROTEIN (AFU_ORTHOLOGUE AFUA_4G09220)"/>
    <property type="match status" value="1"/>
</dbReference>
<protein>
    <submittedName>
        <fullName evidence="2">Oxidoreductase</fullName>
    </submittedName>
</protein>
<proteinExistence type="predicted"/>
<dbReference type="RefSeq" id="WP_134341554.1">
    <property type="nucleotide sequence ID" value="NZ_SOPW01000027.1"/>
</dbReference>
<dbReference type="AlphaFoldDB" id="A0A4Y8IBM8"/>
<dbReference type="GO" id="GO:0050661">
    <property type="term" value="F:NADP binding"/>
    <property type="evidence" value="ECO:0007669"/>
    <property type="project" value="InterPro"/>
</dbReference>
<evidence type="ECO:0000313" key="3">
    <source>
        <dbReference type="Proteomes" id="UP000297975"/>
    </source>
</evidence>
<dbReference type="PRINTS" id="PR00368">
    <property type="entry name" value="FADPNR"/>
</dbReference>
<evidence type="ECO:0000256" key="1">
    <source>
        <dbReference type="ARBA" id="ARBA00023002"/>
    </source>
</evidence>
<reference evidence="2 3" key="1">
    <citation type="submission" date="2019-03" db="EMBL/GenBank/DDBJ databases">
        <authorList>
            <person name="He R.-H."/>
        </authorList>
    </citation>
    <scope>NUCLEOTIDE SEQUENCE [LARGE SCALE GENOMIC DNA]</scope>
    <source>
        <strain evidence="3">SH 714</strain>
    </source>
</reference>
<dbReference type="GO" id="GO:0004497">
    <property type="term" value="F:monooxygenase activity"/>
    <property type="evidence" value="ECO:0007669"/>
    <property type="project" value="TreeGrafter"/>
</dbReference>
<dbReference type="PIRSF" id="PIRSF000332">
    <property type="entry name" value="FMO"/>
    <property type="match status" value="1"/>
</dbReference>
<keyword evidence="3" id="KW-1185">Reference proteome</keyword>
<name>A0A4Y8IBM8_9BACI</name>
<comment type="caution">
    <text evidence="2">The sequence shown here is derived from an EMBL/GenBank/DDBJ whole genome shotgun (WGS) entry which is preliminary data.</text>
</comment>
<organism evidence="2 3">
    <name type="scientific">Filobacillus milosensis</name>
    <dbReference type="NCBI Taxonomy" id="94137"/>
    <lineage>
        <taxon>Bacteria</taxon>
        <taxon>Bacillati</taxon>
        <taxon>Bacillota</taxon>
        <taxon>Bacilli</taxon>
        <taxon>Bacillales</taxon>
        <taxon>Bacillaceae</taxon>
        <taxon>Filobacillus</taxon>
    </lineage>
</organism>
<keyword evidence="1" id="KW-0560">Oxidoreductase</keyword>
<dbReference type="InterPro" id="IPR000960">
    <property type="entry name" value="Flavin_mOase"/>
</dbReference>
<gene>
    <name evidence="2" type="ORF">E3U55_16345</name>
</gene>
<evidence type="ECO:0000313" key="2">
    <source>
        <dbReference type="EMBL" id="TFB13300.1"/>
    </source>
</evidence>
<dbReference type="PANTHER" id="PTHR43539:SF78">
    <property type="entry name" value="FLAVIN-CONTAINING MONOOXYGENASE"/>
    <property type="match status" value="1"/>
</dbReference>
<dbReference type="Proteomes" id="UP000297975">
    <property type="component" value="Unassembled WGS sequence"/>
</dbReference>
<dbReference type="InterPro" id="IPR036188">
    <property type="entry name" value="FAD/NAD-bd_sf"/>
</dbReference>
<dbReference type="GO" id="GO:0050660">
    <property type="term" value="F:flavin adenine dinucleotide binding"/>
    <property type="evidence" value="ECO:0007669"/>
    <property type="project" value="InterPro"/>
</dbReference>
<dbReference type="Gene3D" id="3.50.50.60">
    <property type="entry name" value="FAD/NAD(P)-binding domain"/>
    <property type="match status" value="1"/>
</dbReference>